<keyword evidence="5" id="KW-1185">Reference proteome</keyword>
<dbReference type="Ensembl" id="ENSKMAT00000024911.1">
    <property type="protein sequence ID" value="ENSKMAP00000024603.1"/>
    <property type="gene ID" value="ENSKMAG00000018243.1"/>
</dbReference>
<organism evidence="4 5">
    <name type="scientific">Kryptolebias marmoratus</name>
    <name type="common">Mangrove killifish</name>
    <name type="synonym">Rivulus marmoratus</name>
    <dbReference type="NCBI Taxonomy" id="37003"/>
    <lineage>
        <taxon>Eukaryota</taxon>
        <taxon>Metazoa</taxon>
        <taxon>Chordata</taxon>
        <taxon>Craniata</taxon>
        <taxon>Vertebrata</taxon>
        <taxon>Euteleostomi</taxon>
        <taxon>Actinopterygii</taxon>
        <taxon>Neopterygii</taxon>
        <taxon>Teleostei</taxon>
        <taxon>Neoteleostei</taxon>
        <taxon>Acanthomorphata</taxon>
        <taxon>Ovalentaria</taxon>
        <taxon>Atherinomorphae</taxon>
        <taxon>Cyprinodontiformes</taxon>
        <taxon>Rivulidae</taxon>
        <taxon>Kryptolebias</taxon>
    </lineage>
</organism>
<accession>A0A3Q3B526</accession>
<proteinExistence type="predicted"/>
<protein>
    <submittedName>
        <fullName evidence="4">LRRN4 C-terminal-like protein</fullName>
    </submittedName>
</protein>
<keyword evidence="2" id="KW-0472">Membrane</keyword>
<evidence type="ECO:0000313" key="4">
    <source>
        <dbReference type="Ensembl" id="ENSKMAP00000024603.1"/>
    </source>
</evidence>
<keyword evidence="2" id="KW-1133">Transmembrane helix</keyword>
<evidence type="ECO:0000256" key="3">
    <source>
        <dbReference type="SAM" id="SignalP"/>
    </source>
</evidence>
<feature type="chain" id="PRO_5018677204" evidence="3">
    <location>
        <begin position="21"/>
        <end position="281"/>
    </location>
</feature>
<dbReference type="AlphaFoldDB" id="A0A3Q3B526"/>
<reference evidence="4" key="2">
    <citation type="submission" date="2025-09" db="UniProtKB">
        <authorList>
            <consortium name="Ensembl"/>
        </authorList>
    </citation>
    <scope>IDENTIFICATION</scope>
</reference>
<name>A0A3Q3B526_KRYMA</name>
<dbReference type="STRING" id="37003.ENSKMAP00000024603"/>
<keyword evidence="2" id="KW-0812">Transmembrane</keyword>
<reference evidence="4" key="1">
    <citation type="submission" date="2025-08" db="UniProtKB">
        <authorList>
            <consortium name="Ensembl"/>
        </authorList>
    </citation>
    <scope>IDENTIFICATION</scope>
</reference>
<dbReference type="OMA" id="VEVQWCA"/>
<evidence type="ECO:0000256" key="2">
    <source>
        <dbReference type="SAM" id="Phobius"/>
    </source>
</evidence>
<evidence type="ECO:0000313" key="5">
    <source>
        <dbReference type="Proteomes" id="UP000264800"/>
    </source>
</evidence>
<feature type="transmembrane region" description="Helical" evidence="2">
    <location>
        <begin position="204"/>
        <end position="226"/>
    </location>
</feature>
<feature type="region of interest" description="Disordered" evidence="1">
    <location>
        <begin position="260"/>
        <end position="281"/>
    </location>
</feature>
<feature type="signal peptide" evidence="3">
    <location>
        <begin position="1"/>
        <end position="20"/>
    </location>
</feature>
<dbReference type="GeneTree" id="ENSGT00940000162696"/>
<sequence length="281" mass="30497">MTALLFFALPLIHSHLFAHAASTVPPTTRRQIKVLTMIPSDDDYDNYDENYSSPPEVVRASVRPPLMATRPKPCQHDACSENQEPCERLSADTGCLCPGRSGGDVAPHAPRIHLLLPITEGENAGKVEVRWCAPSSVVSSYRVIVEGRRDGTLRFGDSSRRGLIGALEGGVKVCVQAVNNAGESSPSQFSCRRFEDTEFSSHNLLALIICGGVAFILVLVAVAVILRRCQKRQKAKRHSADGLGNPSYSTEGALQFKPASENKTLGLSDKEKFSLPTEKVV</sequence>
<evidence type="ECO:0000256" key="1">
    <source>
        <dbReference type="SAM" id="MobiDB-lite"/>
    </source>
</evidence>
<keyword evidence="3" id="KW-0732">Signal</keyword>
<dbReference type="Proteomes" id="UP000264800">
    <property type="component" value="Unplaced"/>
</dbReference>